<keyword evidence="3" id="KW-1185">Reference proteome</keyword>
<dbReference type="Proteomes" id="UP001498771">
    <property type="component" value="Unassembled WGS sequence"/>
</dbReference>
<accession>A0ABR1F3D9</accession>
<protein>
    <submittedName>
        <fullName evidence="2">Uncharacterized protein</fullName>
    </submittedName>
</protein>
<feature type="region of interest" description="Disordered" evidence="1">
    <location>
        <begin position="79"/>
        <end position="125"/>
    </location>
</feature>
<dbReference type="Pfam" id="PF23151">
    <property type="entry name" value="NuiA_2"/>
    <property type="match status" value="1"/>
</dbReference>
<dbReference type="PANTHER" id="PTHR42093:SF1">
    <property type="match status" value="1"/>
</dbReference>
<gene>
    <name evidence="2" type="ORF">BZA70DRAFT_290303</name>
</gene>
<comment type="caution">
    <text evidence="2">The sequence shown here is derived from an EMBL/GenBank/DDBJ whole genome shotgun (WGS) entry which is preliminary data.</text>
</comment>
<evidence type="ECO:0000313" key="2">
    <source>
        <dbReference type="EMBL" id="KAK7204327.1"/>
    </source>
</evidence>
<dbReference type="PANTHER" id="PTHR42093">
    <property type="match status" value="1"/>
</dbReference>
<feature type="region of interest" description="Disordered" evidence="1">
    <location>
        <begin position="347"/>
        <end position="387"/>
    </location>
</feature>
<dbReference type="EMBL" id="JBBJBU010000008">
    <property type="protein sequence ID" value="KAK7204327.1"/>
    <property type="molecule type" value="Genomic_DNA"/>
</dbReference>
<feature type="region of interest" description="Disordered" evidence="1">
    <location>
        <begin position="244"/>
        <end position="266"/>
    </location>
</feature>
<evidence type="ECO:0000313" key="3">
    <source>
        <dbReference type="Proteomes" id="UP001498771"/>
    </source>
</evidence>
<evidence type="ECO:0000256" key="1">
    <source>
        <dbReference type="SAM" id="MobiDB-lite"/>
    </source>
</evidence>
<sequence>MSSSTEKQQLEDQISSLHADQNNWSIPESSRVALDEIPDILLSLFGRFRIDSISNIDDVLNHFISPAESVLTLSARSQVAENSNDDGLRKDKGKTRARSASNSSFAPLSPVNSGGFEASGGTHEMHDRRIASDADATGVGKPTQYFTSRVGDAPFEIFAVRWDGVERRRGEVYSDCESDDASPPSPVLSPLPAVVPAAAPATAPAAVPTAAPTAVPAAAPAVETEHHRHNPAATIAHEIKRHIPHTHGHSKPTTSTKSEERVHTHAPTAQTFAGLIKLPSNTPIRTIDADEFDPEGAYRHILVDISAATGSPAKVYQAVSGSGRVWYWVVGKVNGKDVVAGVSTFVDRGIRDEEDEERKEEKEKEEEEGEKKKEEEKKKDDRGLEDL</sequence>
<name>A0ABR1F3D9_9ASCO</name>
<feature type="compositionally biased region" description="Polar residues" evidence="1">
    <location>
        <begin position="98"/>
        <end position="112"/>
    </location>
</feature>
<feature type="compositionally biased region" description="Basic and acidic residues" evidence="1">
    <location>
        <begin position="369"/>
        <end position="387"/>
    </location>
</feature>
<organism evidence="2 3">
    <name type="scientific">Myxozyma melibiosi</name>
    <dbReference type="NCBI Taxonomy" id="54550"/>
    <lineage>
        <taxon>Eukaryota</taxon>
        <taxon>Fungi</taxon>
        <taxon>Dikarya</taxon>
        <taxon>Ascomycota</taxon>
        <taxon>Saccharomycotina</taxon>
        <taxon>Lipomycetes</taxon>
        <taxon>Lipomycetales</taxon>
        <taxon>Lipomycetaceae</taxon>
        <taxon>Myxozyma</taxon>
    </lineage>
</organism>
<dbReference type="RefSeq" id="XP_064767360.1">
    <property type="nucleotide sequence ID" value="XM_064914202.1"/>
</dbReference>
<feature type="compositionally biased region" description="Acidic residues" evidence="1">
    <location>
        <begin position="352"/>
        <end position="368"/>
    </location>
</feature>
<reference evidence="2 3" key="1">
    <citation type="submission" date="2024-03" db="EMBL/GenBank/DDBJ databases">
        <title>Genome-scale model development and genomic sequencing of the oleaginous clade Lipomyces.</title>
        <authorList>
            <consortium name="Lawrence Berkeley National Laboratory"/>
            <person name="Czajka J.J."/>
            <person name="Han Y."/>
            <person name="Kim J."/>
            <person name="Mondo S.J."/>
            <person name="Hofstad B.A."/>
            <person name="Robles A."/>
            <person name="Haridas S."/>
            <person name="Riley R."/>
            <person name="LaButti K."/>
            <person name="Pangilinan J."/>
            <person name="Andreopoulos W."/>
            <person name="Lipzen A."/>
            <person name="Yan J."/>
            <person name="Wang M."/>
            <person name="Ng V."/>
            <person name="Grigoriev I.V."/>
            <person name="Spatafora J.W."/>
            <person name="Magnuson J.K."/>
            <person name="Baker S.E."/>
            <person name="Pomraning K.R."/>
        </authorList>
    </citation>
    <scope>NUCLEOTIDE SEQUENCE [LARGE SCALE GENOMIC DNA]</scope>
    <source>
        <strain evidence="2 3">Phaff 52-87</strain>
    </source>
</reference>
<proteinExistence type="predicted"/>
<dbReference type="GeneID" id="90039714"/>
<dbReference type="InterPro" id="IPR056539">
    <property type="entry name" value="NuiA-like"/>
</dbReference>